<feature type="region of interest" description="Disordered" evidence="8">
    <location>
        <begin position="516"/>
        <end position="598"/>
    </location>
</feature>
<keyword evidence="9" id="KW-1133">Transmembrane helix</keyword>
<keyword evidence="5" id="KW-0677">Repeat</keyword>
<dbReference type="InterPro" id="IPR049883">
    <property type="entry name" value="NOTCH1_EGF-like"/>
</dbReference>
<dbReference type="PANTHER" id="PTHR47333">
    <property type="entry name" value="VON WILLEBRAND FACTOR C AND EGF DOMAIN-CONTAINING PROTEIN"/>
    <property type="match status" value="1"/>
</dbReference>
<feature type="domain" description="EGF-like" evidence="11">
    <location>
        <begin position="201"/>
        <end position="239"/>
    </location>
</feature>
<evidence type="ECO:0000256" key="1">
    <source>
        <dbReference type="ARBA" id="ARBA00004613"/>
    </source>
</evidence>
<evidence type="ECO:0000256" key="9">
    <source>
        <dbReference type="SAM" id="Phobius"/>
    </source>
</evidence>
<dbReference type="SUPFAM" id="SSF57196">
    <property type="entry name" value="EGF/Laminin"/>
    <property type="match status" value="1"/>
</dbReference>
<comment type="subcellular location">
    <subcellularLocation>
        <location evidence="1">Secreted</location>
    </subcellularLocation>
</comment>
<name>A0A2R2MRW0_LINAN</name>
<dbReference type="SMART" id="SM00181">
    <property type="entry name" value="EGF"/>
    <property type="match status" value="4"/>
</dbReference>
<evidence type="ECO:0000313" key="13">
    <source>
        <dbReference type="RefSeq" id="XP_023932995.1"/>
    </source>
</evidence>
<dbReference type="STRING" id="7574.A0A2R2MRW0"/>
<evidence type="ECO:0000259" key="10">
    <source>
        <dbReference type="SMART" id="SM00179"/>
    </source>
</evidence>
<keyword evidence="9" id="KW-0472">Membrane</keyword>
<dbReference type="FunFam" id="2.10.25.10:FF:000005">
    <property type="entry name" value="Fibrillin 2"/>
    <property type="match status" value="1"/>
</dbReference>
<feature type="compositionally biased region" description="Low complexity" evidence="8">
    <location>
        <begin position="568"/>
        <end position="588"/>
    </location>
</feature>
<evidence type="ECO:0000259" key="11">
    <source>
        <dbReference type="SMART" id="SM00181"/>
    </source>
</evidence>
<dbReference type="PANTHER" id="PTHR47333:SF4">
    <property type="entry name" value="EGF-LIKE DOMAIN-CONTAINING PROTEIN"/>
    <property type="match status" value="1"/>
</dbReference>
<dbReference type="PROSITE" id="PS00010">
    <property type="entry name" value="ASX_HYDROXYL"/>
    <property type="match status" value="1"/>
</dbReference>
<dbReference type="InParanoid" id="A0A2R2MRW0"/>
<keyword evidence="12" id="KW-1185">Reference proteome</keyword>
<dbReference type="InterPro" id="IPR001881">
    <property type="entry name" value="EGF-like_Ca-bd_dom"/>
</dbReference>
<evidence type="ECO:0000256" key="2">
    <source>
        <dbReference type="ARBA" id="ARBA00022525"/>
    </source>
</evidence>
<feature type="domain" description="EGF-like calcium-binding" evidence="10">
    <location>
        <begin position="114"/>
        <end position="155"/>
    </location>
</feature>
<dbReference type="FunFam" id="2.10.25.10:FF:000014">
    <property type="entry name" value="Latent-transforming growth factor beta-binding protein 3"/>
    <property type="match status" value="1"/>
</dbReference>
<dbReference type="CDD" id="cd00054">
    <property type="entry name" value="EGF_CA"/>
    <property type="match status" value="2"/>
</dbReference>
<dbReference type="RefSeq" id="XP_023932995.1">
    <property type="nucleotide sequence ID" value="XM_024077227.1"/>
</dbReference>
<feature type="domain" description="EGF-like" evidence="11">
    <location>
        <begin position="159"/>
        <end position="197"/>
    </location>
</feature>
<evidence type="ECO:0000256" key="3">
    <source>
        <dbReference type="ARBA" id="ARBA00022536"/>
    </source>
</evidence>
<dbReference type="GO" id="GO:0005576">
    <property type="term" value="C:extracellular region"/>
    <property type="evidence" value="ECO:0007669"/>
    <property type="project" value="UniProtKB-SubCell"/>
</dbReference>
<dbReference type="SUPFAM" id="SSF57184">
    <property type="entry name" value="Growth factor receptor domain"/>
    <property type="match status" value="1"/>
</dbReference>
<dbReference type="Pfam" id="PF07645">
    <property type="entry name" value="EGF_CA"/>
    <property type="match status" value="2"/>
</dbReference>
<dbReference type="SMART" id="SM00179">
    <property type="entry name" value="EGF_CA"/>
    <property type="match status" value="4"/>
</dbReference>
<evidence type="ECO:0000256" key="8">
    <source>
        <dbReference type="SAM" id="MobiDB-lite"/>
    </source>
</evidence>
<dbReference type="InterPro" id="IPR009030">
    <property type="entry name" value="Growth_fac_rcpt_cys_sf"/>
</dbReference>
<dbReference type="OrthoDB" id="6229058at2759"/>
<dbReference type="PROSITE" id="PS01187">
    <property type="entry name" value="EGF_CA"/>
    <property type="match status" value="2"/>
</dbReference>
<dbReference type="KEGG" id="lak:106170535"/>
<keyword evidence="3" id="KW-0245">EGF-like domain</keyword>
<dbReference type="InterPro" id="IPR026823">
    <property type="entry name" value="cEGF"/>
</dbReference>
<dbReference type="InterPro" id="IPR018097">
    <property type="entry name" value="EGF_Ca-bd_CS"/>
</dbReference>
<dbReference type="Pfam" id="PF12662">
    <property type="entry name" value="cEGF"/>
    <property type="match status" value="1"/>
</dbReference>
<dbReference type="InterPro" id="IPR000742">
    <property type="entry name" value="EGF"/>
</dbReference>
<evidence type="ECO:0000256" key="6">
    <source>
        <dbReference type="ARBA" id="ARBA00023157"/>
    </source>
</evidence>
<accession>A0A2R2MRW0</accession>
<evidence type="ECO:0000256" key="7">
    <source>
        <dbReference type="ARBA" id="ARBA00023180"/>
    </source>
</evidence>
<gene>
    <name evidence="13" type="primary">LOC106170535</name>
</gene>
<feature type="domain" description="EGF-like calcium-binding" evidence="10">
    <location>
        <begin position="156"/>
        <end position="197"/>
    </location>
</feature>
<feature type="domain" description="EGF-like calcium-binding" evidence="10">
    <location>
        <begin position="240"/>
        <end position="281"/>
    </location>
</feature>
<keyword evidence="4" id="KW-0732">Signal</keyword>
<feature type="domain" description="EGF-like calcium-binding" evidence="10">
    <location>
        <begin position="198"/>
        <end position="239"/>
    </location>
</feature>
<evidence type="ECO:0000256" key="5">
    <source>
        <dbReference type="ARBA" id="ARBA00022737"/>
    </source>
</evidence>
<protein>
    <submittedName>
        <fullName evidence="13">Latent-transforming growth factor beta-binding protein 2-like</fullName>
    </submittedName>
</protein>
<dbReference type="Proteomes" id="UP000085678">
    <property type="component" value="Unplaced"/>
</dbReference>
<feature type="compositionally biased region" description="Low complexity" evidence="8">
    <location>
        <begin position="516"/>
        <end position="548"/>
    </location>
</feature>
<keyword evidence="9" id="KW-0812">Transmembrane</keyword>
<reference evidence="13" key="1">
    <citation type="submission" date="2025-08" db="UniProtKB">
        <authorList>
            <consortium name="RefSeq"/>
        </authorList>
    </citation>
    <scope>IDENTIFICATION</scope>
    <source>
        <tissue evidence="13">Gonads</tissue>
    </source>
</reference>
<dbReference type="GeneID" id="106170535"/>
<keyword evidence="6" id="KW-1015">Disulfide bond</keyword>
<feature type="domain" description="EGF-like" evidence="11">
    <location>
        <begin position="243"/>
        <end position="281"/>
    </location>
</feature>
<keyword evidence="2" id="KW-0964">Secreted</keyword>
<proteinExistence type="predicted"/>
<keyword evidence="7" id="KW-0325">Glycoprotein</keyword>
<dbReference type="GO" id="GO:0005509">
    <property type="term" value="F:calcium ion binding"/>
    <property type="evidence" value="ECO:0007669"/>
    <property type="project" value="InterPro"/>
</dbReference>
<evidence type="ECO:0000256" key="4">
    <source>
        <dbReference type="ARBA" id="ARBA00022729"/>
    </source>
</evidence>
<feature type="compositionally biased region" description="Gly residues" evidence="8">
    <location>
        <begin position="549"/>
        <end position="567"/>
    </location>
</feature>
<sequence>MKLIFQYKDNGVPIGPDVIDWLVDERRLLENRIANTSIPEGAMVSLEACVGSPDSCCESLLPVQIKNCTDFTVYYLSPTVACPQAYCFEVPPCIGCNIKACPVGYVDKDGHCEDIDECLVAKGVCDDRCDNLNGSFACACTDPGYILGADFRSCDDVDECSISNGGCEDICINAIGTFMCFCNQDGYQLGKDSQSCEDINECAVNNGSCSDVCINTNGSYHCECNEAGFVLGGDGHACQDINECAVNNGSCSDVCINTNGSYRCECNKAGSVLGGDGHTCQGTEEAKNCSSIQEGIILGLSCLGDQAIQVLSIRYRQSSVYGGCNQFTDTVTCIDVANNLQTRADLANECDGRETCKVEIRPQPSIQCTLEASVTFKCLPVQYMCDAGGYRTESRIYLASIDFPHPLPNDGSTCVCEFRAKSDANNVTGDLLHSSRTHVSECQRTGMEESHLQISGAVSLSPGCTQVNQYNVTTKLITVTLYGRDNPDPFLFLFEAADPGYLMSISCNMITVSSTTKLPPSNPPSTTTSNGHSGSASTSGLGSVSTSGSGSGSNSGSGTGSNSGSGTGSNSVSGSGSNSGSGANSVSGSGSGQQNGTGQSDSLNIGMIGIVAAAVVVIVVVIAVTVILLR</sequence>
<dbReference type="InterPro" id="IPR052080">
    <property type="entry name" value="vWF_C/EGF_Fibrillin"/>
</dbReference>
<dbReference type="AlphaFoldDB" id="A0A2R2MRW0"/>
<dbReference type="Gene3D" id="2.10.25.10">
    <property type="entry name" value="Laminin"/>
    <property type="match status" value="4"/>
</dbReference>
<organism evidence="12 13">
    <name type="scientific">Lingula anatina</name>
    <name type="common">Brachiopod</name>
    <name type="synonym">Lingula unguis</name>
    <dbReference type="NCBI Taxonomy" id="7574"/>
    <lineage>
        <taxon>Eukaryota</taxon>
        <taxon>Metazoa</taxon>
        <taxon>Spiralia</taxon>
        <taxon>Lophotrochozoa</taxon>
        <taxon>Brachiopoda</taxon>
        <taxon>Linguliformea</taxon>
        <taxon>Lingulata</taxon>
        <taxon>Lingulida</taxon>
        <taxon>Linguloidea</taxon>
        <taxon>Lingulidae</taxon>
        <taxon>Lingula</taxon>
    </lineage>
</organism>
<feature type="transmembrane region" description="Helical" evidence="9">
    <location>
        <begin position="605"/>
        <end position="629"/>
    </location>
</feature>
<evidence type="ECO:0000313" key="12">
    <source>
        <dbReference type="Proteomes" id="UP000085678"/>
    </source>
</evidence>
<feature type="domain" description="EGF-like" evidence="11">
    <location>
        <begin position="117"/>
        <end position="155"/>
    </location>
</feature>
<dbReference type="InterPro" id="IPR000152">
    <property type="entry name" value="EGF-type_Asp/Asn_hydroxyl_site"/>
</dbReference>